<accession>A0A9Q0K3Q6</accession>
<feature type="region of interest" description="Disordered" evidence="1">
    <location>
        <begin position="1"/>
        <end position="37"/>
    </location>
</feature>
<dbReference type="AlphaFoldDB" id="A0A9Q0K3Q6"/>
<dbReference type="EMBL" id="JAMYWD010000008">
    <property type="protein sequence ID" value="KAJ4962689.1"/>
    <property type="molecule type" value="Genomic_DNA"/>
</dbReference>
<dbReference type="Proteomes" id="UP001141806">
    <property type="component" value="Unassembled WGS sequence"/>
</dbReference>
<name>A0A9Q0K3Q6_9MAGN</name>
<evidence type="ECO:0000313" key="2">
    <source>
        <dbReference type="EMBL" id="KAJ4962689.1"/>
    </source>
</evidence>
<evidence type="ECO:0000256" key="1">
    <source>
        <dbReference type="SAM" id="MobiDB-lite"/>
    </source>
</evidence>
<evidence type="ECO:0000313" key="3">
    <source>
        <dbReference type="Proteomes" id="UP001141806"/>
    </source>
</evidence>
<comment type="caution">
    <text evidence="2">The sequence shown here is derived from an EMBL/GenBank/DDBJ whole genome shotgun (WGS) entry which is preliminary data.</text>
</comment>
<keyword evidence="3" id="KW-1185">Reference proteome</keyword>
<proteinExistence type="predicted"/>
<reference evidence="2" key="1">
    <citation type="journal article" date="2023" name="Plant J.">
        <title>The genome of the king protea, Protea cynaroides.</title>
        <authorList>
            <person name="Chang J."/>
            <person name="Duong T.A."/>
            <person name="Schoeman C."/>
            <person name="Ma X."/>
            <person name="Roodt D."/>
            <person name="Barker N."/>
            <person name="Li Z."/>
            <person name="Van de Peer Y."/>
            <person name="Mizrachi E."/>
        </authorList>
    </citation>
    <scope>NUCLEOTIDE SEQUENCE</scope>
    <source>
        <tissue evidence="2">Young leaves</tissue>
    </source>
</reference>
<feature type="region of interest" description="Disordered" evidence="1">
    <location>
        <begin position="179"/>
        <end position="234"/>
    </location>
</feature>
<protein>
    <submittedName>
        <fullName evidence="2">Uncharacterized protein</fullName>
    </submittedName>
</protein>
<sequence length="234" mass="26219">MGELKLRLHKTTSELANTDKKLHRTEEERNGAQSRLKSKEQEFDLIMVENSSLQPEVERSKKSLDDEKVIRGKLRSIAEVSRTRAIKYKEAFEKAKSLAIGVVRVYKKSPTCKVLVGKQSLPSFQYGVETLKEYVGKRVPRIDYTETDFLKPVKISEEPYDEDDQQIYSQLEQVFDGKVLPASPSMSEVDSHGGSPSTPPMQLGMVHADPSARNLRGTSPPSPMPNTNPDSATP</sequence>
<feature type="compositionally biased region" description="Basic and acidic residues" evidence="1">
    <location>
        <begin position="17"/>
        <end position="30"/>
    </location>
</feature>
<gene>
    <name evidence="2" type="ORF">NE237_022628</name>
</gene>
<organism evidence="2 3">
    <name type="scientific">Protea cynaroides</name>
    <dbReference type="NCBI Taxonomy" id="273540"/>
    <lineage>
        <taxon>Eukaryota</taxon>
        <taxon>Viridiplantae</taxon>
        <taxon>Streptophyta</taxon>
        <taxon>Embryophyta</taxon>
        <taxon>Tracheophyta</taxon>
        <taxon>Spermatophyta</taxon>
        <taxon>Magnoliopsida</taxon>
        <taxon>Proteales</taxon>
        <taxon>Proteaceae</taxon>
        <taxon>Protea</taxon>
    </lineage>
</organism>